<feature type="compositionally biased region" description="Basic residues" evidence="1">
    <location>
        <begin position="50"/>
        <end position="63"/>
    </location>
</feature>
<feature type="region of interest" description="Disordered" evidence="1">
    <location>
        <begin position="1"/>
        <end position="65"/>
    </location>
</feature>
<protein>
    <submittedName>
        <fullName evidence="2">Uncharacterized protein</fullName>
    </submittedName>
</protein>
<evidence type="ECO:0000313" key="3">
    <source>
        <dbReference type="Proteomes" id="UP001164776"/>
    </source>
</evidence>
<dbReference type="Proteomes" id="UP001164776">
    <property type="component" value="Unassembled WGS sequence"/>
</dbReference>
<sequence length="132" mass="14255">MDGSSSSPGHQHPSHIMAPTPRPPQAARSRSAAASLPGGGALHAAAPLHSGRRHHPPHPRHARVSPGAAYRSGRLCAVICSCIHGSSACLDQHLHTTPDLSPRARREQLVGCFYISCFYFYFPLCKLMQFVQ</sequence>
<name>A0A9W8CF78_9POAL</name>
<feature type="compositionally biased region" description="Low complexity" evidence="1">
    <location>
        <begin position="1"/>
        <end position="48"/>
    </location>
</feature>
<evidence type="ECO:0000256" key="1">
    <source>
        <dbReference type="SAM" id="MobiDB-lite"/>
    </source>
</evidence>
<evidence type="ECO:0000313" key="2">
    <source>
        <dbReference type="EMBL" id="KAJ1256613.1"/>
    </source>
</evidence>
<proteinExistence type="predicted"/>
<dbReference type="EMBL" id="MU629496">
    <property type="protein sequence ID" value="KAJ1256613.1"/>
    <property type="molecule type" value="Genomic_DNA"/>
</dbReference>
<dbReference type="AlphaFoldDB" id="A0A9W8CF78"/>
<gene>
    <name evidence="2" type="ORF">BS78_K342400</name>
</gene>
<comment type="caution">
    <text evidence="2">The sequence shown here is derived from an EMBL/GenBank/DDBJ whole genome shotgun (WGS) entry which is preliminary data.</text>
</comment>
<accession>A0A9W8CF78</accession>
<keyword evidence="3" id="KW-1185">Reference proteome</keyword>
<organism evidence="2 3">
    <name type="scientific">Paspalum vaginatum</name>
    <name type="common">seashore paspalum</name>
    <dbReference type="NCBI Taxonomy" id="158149"/>
    <lineage>
        <taxon>Eukaryota</taxon>
        <taxon>Viridiplantae</taxon>
        <taxon>Streptophyta</taxon>
        <taxon>Embryophyta</taxon>
        <taxon>Tracheophyta</taxon>
        <taxon>Spermatophyta</taxon>
        <taxon>Magnoliopsida</taxon>
        <taxon>Liliopsida</taxon>
        <taxon>Poales</taxon>
        <taxon>Poaceae</taxon>
        <taxon>PACMAD clade</taxon>
        <taxon>Panicoideae</taxon>
        <taxon>Andropogonodae</taxon>
        <taxon>Paspaleae</taxon>
        <taxon>Paspalinae</taxon>
        <taxon>Paspalum</taxon>
    </lineage>
</organism>
<reference evidence="2 3" key="1">
    <citation type="submission" date="2022-10" db="EMBL/GenBank/DDBJ databases">
        <title>WGS assembly of Paspalum vaginatum 540-79.</title>
        <authorList>
            <person name="Sun G."/>
            <person name="Wase N."/>
            <person name="Shu S."/>
            <person name="Jenkins J."/>
            <person name="Zhou B."/>
            <person name="Torres-Rodriguez J."/>
            <person name="Chen C."/>
            <person name="Sandor L."/>
            <person name="Plott C."/>
            <person name="Yoshinga Y."/>
            <person name="Daum C."/>
            <person name="Qi P."/>
            <person name="Barry K."/>
            <person name="Lipzen A."/>
            <person name="Berry L."/>
            <person name="Pedersen C."/>
            <person name="Gottilla T."/>
            <person name="Foltz A."/>
            <person name="Yu H."/>
            <person name="O'Malley R."/>
            <person name="Zhang C."/>
            <person name="Devos K."/>
            <person name="Sigmon B."/>
            <person name="Yu B."/>
            <person name="Obata T."/>
            <person name="Schmutz J."/>
            <person name="Schnable J."/>
        </authorList>
    </citation>
    <scope>NUCLEOTIDE SEQUENCE [LARGE SCALE GENOMIC DNA]</scope>
    <source>
        <strain evidence="3">cv. 540-79</strain>
    </source>
</reference>